<evidence type="ECO:0000256" key="1">
    <source>
        <dbReference type="SAM" id="MobiDB-lite"/>
    </source>
</evidence>
<dbReference type="PATRIC" id="fig|1227457.3.peg.199"/>
<protein>
    <submittedName>
        <fullName evidence="2">ISH10-type transposase ISHwa11</fullName>
    </submittedName>
</protein>
<feature type="region of interest" description="Disordered" evidence="1">
    <location>
        <begin position="54"/>
        <end position="92"/>
    </location>
</feature>
<name>M0NHT8_9EURY</name>
<reference evidence="2 3" key="1">
    <citation type="journal article" date="2014" name="PLoS Genet.">
        <title>Phylogenetically driven sequencing of extremely halophilic archaea reveals strategies for static and dynamic osmo-response.</title>
        <authorList>
            <person name="Becker E.A."/>
            <person name="Seitzer P.M."/>
            <person name="Tritt A."/>
            <person name="Larsen D."/>
            <person name="Krusor M."/>
            <person name="Yao A.I."/>
            <person name="Wu D."/>
            <person name="Madern D."/>
            <person name="Eisen J.A."/>
            <person name="Darling A.E."/>
            <person name="Facciotti M.T."/>
        </authorList>
    </citation>
    <scope>NUCLEOTIDE SEQUENCE [LARGE SCALE GENOMIC DNA]</scope>
    <source>
        <strain evidence="2 3">JCM 13552</strain>
    </source>
</reference>
<accession>M0NHT8</accession>
<evidence type="ECO:0000313" key="2">
    <source>
        <dbReference type="EMBL" id="EMA56679.1"/>
    </source>
</evidence>
<feature type="compositionally biased region" description="Polar residues" evidence="1">
    <location>
        <begin position="61"/>
        <end position="78"/>
    </location>
</feature>
<dbReference type="Proteomes" id="UP000011680">
    <property type="component" value="Unassembled WGS sequence"/>
</dbReference>
<keyword evidence="3" id="KW-1185">Reference proteome</keyword>
<organism evidence="2 3">
    <name type="scientific">Halococcus thailandensis JCM 13552</name>
    <dbReference type="NCBI Taxonomy" id="1227457"/>
    <lineage>
        <taxon>Archaea</taxon>
        <taxon>Methanobacteriati</taxon>
        <taxon>Methanobacteriota</taxon>
        <taxon>Stenosarchaea group</taxon>
        <taxon>Halobacteria</taxon>
        <taxon>Halobacteriales</taxon>
        <taxon>Halococcaceae</taxon>
        <taxon>Halococcus</taxon>
    </lineage>
</organism>
<dbReference type="EMBL" id="AOMF01000024">
    <property type="protein sequence ID" value="EMA56679.1"/>
    <property type="molecule type" value="Genomic_DNA"/>
</dbReference>
<dbReference type="AlphaFoldDB" id="M0NHT8"/>
<dbReference type="STRING" id="1227457.C451_01115"/>
<dbReference type="eggNOG" id="arCOG04792">
    <property type="taxonomic scope" value="Archaea"/>
</dbReference>
<evidence type="ECO:0000313" key="3">
    <source>
        <dbReference type="Proteomes" id="UP000011680"/>
    </source>
</evidence>
<gene>
    <name evidence="2" type="ORF">C451_01115</name>
</gene>
<comment type="caution">
    <text evidence="2">The sequence shown here is derived from an EMBL/GenBank/DDBJ whole genome shotgun (WGS) entry which is preliminary data.</text>
</comment>
<sequence>MLSGPDGSPRSNDPAIRSVGRTILPQRDLALLAENVFLRQQNAAQNERIEGLENRLKQYENAHTLSSKQGGAGQQPQNEESEQDEENKLLLC</sequence>
<proteinExistence type="predicted"/>